<sequence>MRLESLRASSATGLCVNLSSFHPLTLLVGVSGSGKSQVLTYIDSLFKLLMGQSSSDLEDGEYELRFELNHQHYHYFVYIEDHHPVIIRLWCNEALLDAPSDLITQLPSINLMKPINQIRQTNSFTKRFILASNEQKEEILSLFQLIFDSIEDIQVQCTPQSALHLFFKEKSGEWLSIETLSDGMLKTFYYLTEVILSESGSLLLIDEFENGLGLNCMGPLLEQIVAREDLQLILSSHHPYIINNIPSESWQIITREHSTIHAQSAEEFGIGQTRYDAFFELMNRLEFEGGL</sequence>
<keyword evidence="3" id="KW-0547">Nucleotide-binding</keyword>
<dbReference type="InterPro" id="IPR027417">
    <property type="entry name" value="P-loop_NTPase"/>
</dbReference>
<dbReference type="Gene3D" id="3.40.50.300">
    <property type="entry name" value="P-loop containing nucleotide triphosphate hydrolases"/>
    <property type="match status" value="1"/>
</dbReference>
<accession>A0A9Q9CG46</accession>
<keyword evidence="4" id="KW-1185">Reference proteome</keyword>
<protein>
    <submittedName>
        <fullName evidence="3">ATP-binding protein</fullName>
    </submittedName>
</protein>
<evidence type="ECO:0000259" key="1">
    <source>
        <dbReference type="Pfam" id="PF13304"/>
    </source>
</evidence>
<dbReference type="PANTHER" id="PTHR43581">
    <property type="entry name" value="ATP/GTP PHOSPHATASE"/>
    <property type="match status" value="1"/>
</dbReference>
<dbReference type="AlphaFoldDB" id="A0A9Q9CG46"/>
<organism evidence="3 5">
    <name type="scientific">Turicibacter bilis</name>
    <dbReference type="NCBI Taxonomy" id="2735723"/>
    <lineage>
        <taxon>Bacteria</taxon>
        <taxon>Bacillati</taxon>
        <taxon>Bacillota</taxon>
        <taxon>Erysipelotrichia</taxon>
        <taxon>Erysipelotrichales</taxon>
        <taxon>Turicibacteraceae</taxon>
        <taxon>Turicibacter</taxon>
    </lineage>
</organism>
<dbReference type="EMBL" id="CP071249">
    <property type="protein sequence ID" value="UUF06685.1"/>
    <property type="molecule type" value="Genomic_DNA"/>
</dbReference>
<evidence type="ECO:0000313" key="5">
    <source>
        <dbReference type="Proteomes" id="UP001058072"/>
    </source>
</evidence>
<dbReference type="RefSeq" id="WP_212724611.1">
    <property type="nucleotide sequence ID" value="NZ_CP071249.1"/>
</dbReference>
<evidence type="ECO:0000313" key="2">
    <source>
        <dbReference type="EMBL" id="UUF06685.1"/>
    </source>
</evidence>
<dbReference type="Proteomes" id="UP001058072">
    <property type="component" value="Chromosome"/>
</dbReference>
<dbReference type="PANTHER" id="PTHR43581:SF4">
    <property type="entry name" value="ATP_GTP PHOSPHATASE"/>
    <property type="match status" value="1"/>
</dbReference>
<keyword evidence="3" id="KW-0067">ATP-binding</keyword>
<proteinExistence type="predicted"/>
<gene>
    <name evidence="2" type="ORF">J0J69_03640</name>
    <name evidence="3" type="ORF">J0J70_09985</name>
</gene>
<reference evidence="3 4" key="1">
    <citation type="submission" date="2021-03" db="EMBL/GenBank/DDBJ databases">
        <title>Comparative Genomics and Metabolomics in the genus Turicibacter.</title>
        <authorList>
            <person name="Maki J."/>
            <person name="Looft T."/>
        </authorList>
    </citation>
    <scope>NUCLEOTIDE SEQUENCE</scope>
    <source>
        <strain evidence="3">ISU324</strain>
        <strain evidence="2 4">MMM721</strain>
    </source>
</reference>
<dbReference type="SUPFAM" id="SSF52540">
    <property type="entry name" value="P-loop containing nucleoside triphosphate hydrolases"/>
    <property type="match status" value="1"/>
</dbReference>
<dbReference type="Pfam" id="PF13304">
    <property type="entry name" value="AAA_21"/>
    <property type="match status" value="1"/>
</dbReference>
<dbReference type="InterPro" id="IPR051396">
    <property type="entry name" value="Bact_Antivir_Def_Nuclease"/>
</dbReference>
<dbReference type="Proteomes" id="UP001058016">
    <property type="component" value="Chromosome"/>
</dbReference>
<dbReference type="InterPro" id="IPR003959">
    <property type="entry name" value="ATPase_AAA_core"/>
</dbReference>
<evidence type="ECO:0000313" key="4">
    <source>
        <dbReference type="Proteomes" id="UP001058016"/>
    </source>
</evidence>
<dbReference type="EMBL" id="CP071250">
    <property type="protein sequence ID" value="UUF07938.1"/>
    <property type="molecule type" value="Genomic_DNA"/>
</dbReference>
<dbReference type="GO" id="GO:0016887">
    <property type="term" value="F:ATP hydrolysis activity"/>
    <property type="evidence" value="ECO:0007669"/>
    <property type="project" value="InterPro"/>
</dbReference>
<name>A0A9Q9CG46_9FIRM</name>
<feature type="domain" description="ATPase AAA-type core" evidence="1">
    <location>
        <begin position="164"/>
        <end position="243"/>
    </location>
</feature>
<dbReference type="GO" id="GO:0005524">
    <property type="term" value="F:ATP binding"/>
    <property type="evidence" value="ECO:0007669"/>
    <property type="project" value="UniProtKB-KW"/>
</dbReference>
<evidence type="ECO:0000313" key="3">
    <source>
        <dbReference type="EMBL" id="UUF07938.1"/>
    </source>
</evidence>